<proteinExistence type="predicted"/>
<dbReference type="KEGG" id="ibu:IB211_00032c"/>
<feature type="transmembrane region" description="Helical" evidence="1">
    <location>
        <begin position="12"/>
        <end position="34"/>
    </location>
</feature>
<keyword evidence="1" id="KW-1133">Transmembrane helix</keyword>
<protein>
    <recommendedName>
        <fullName evidence="6">Type 4 fimbrial biogenesis protein PilX N-terminal domain-containing protein</fullName>
    </recommendedName>
</protein>
<name>A0A0S2VZC3_9FIRM</name>
<evidence type="ECO:0008006" key="6">
    <source>
        <dbReference type="Google" id="ProtNLM"/>
    </source>
</evidence>
<evidence type="ECO:0000256" key="1">
    <source>
        <dbReference type="SAM" id="Phobius"/>
    </source>
</evidence>
<sequence>MREKGSSPIGVGVLTVLTVLLVLILAVFSALTYTSARADLALSRTNADTVSAYYAADSEAAGLLDAFRRDTDPELEATLPMTQSQSLYIHLLREEDGAVSILAWEVVPAREEGEDLEGEHLPVFNGALPGA</sequence>
<gene>
    <name evidence="3" type="ORF">C7373_101598</name>
    <name evidence="2" type="ORF">IB211_00032c</name>
</gene>
<dbReference type="Proteomes" id="UP000064844">
    <property type="component" value="Chromosome"/>
</dbReference>
<dbReference type="Proteomes" id="UP000245778">
    <property type="component" value="Unassembled WGS sequence"/>
</dbReference>
<dbReference type="EMBL" id="CP011307">
    <property type="protein sequence ID" value="ALP92428.1"/>
    <property type="molecule type" value="Genomic_DNA"/>
</dbReference>
<reference evidence="4" key="2">
    <citation type="submission" date="2015-04" db="EMBL/GenBank/DDBJ databases">
        <title>A butyrogenic pathway from the amino acid lysine in a human gut commensal.</title>
        <authorList>
            <person name="de Vos W.M."/>
            <person name="Bui N.T.P."/>
            <person name="Plugge C.M."/>
            <person name="Ritari J."/>
        </authorList>
    </citation>
    <scope>NUCLEOTIDE SEQUENCE [LARGE SCALE GENOMIC DNA]</scope>
    <source>
        <strain evidence="4">AF211</strain>
    </source>
</reference>
<keyword evidence="1" id="KW-0472">Membrane</keyword>
<reference evidence="3 5" key="3">
    <citation type="submission" date="2018-04" db="EMBL/GenBank/DDBJ databases">
        <title>Genomic Encyclopedia of Type Strains, Phase IV (KMG-IV): sequencing the most valuable type-strain genomes for metagenomic binning, comparative biology and taxonomic classification.</title>
        <authorList>
            <person name="Goeker M."/>
        </authorList>
    </citation>
    <scope>NUCLEOTIDE SEQUENCE [LARGE SCALE GENOMIC DNA]</scope>
    <source>
        <strain evidence="3 5">DSM 26588</strain>
    </source>
</reference>
<dbReference type="AlphaFoldDB" id="A0A0S2VZC3"/>
<keyword evidence="4" id="KW-1185">Reference proteome</keyword>
<dbReference type="STRING" id="1297617.IB211_00032c"/>
<organism evidence="2 4">
    <name type="scientific">Intestinimonas butyriciproducens</name>
    <dbReference type="NCBI Taxonomy" id="1297617"/>
    <lineage>
        <taxon>Bacteria</taxon>
        <taxon>Bacillati</taxon>
        <taxon>Bacillota</taxon>
        <taxon>Clostridia</taxon>
        <taxon>Eubacteriales</taxon>
        <taxon>Intestinimonas</taxon>
    </lineage>
</organism>
<dbReference type="EMBL" id="QEKK01000001">
    <property type="protein sequence ID" value="PVY60081.1"/>
    <property type="molecule type" value="Genomic_DNA"/>
</dbReference>
<evidence type="ECO:0000313" key="3">
    <source>
        <dbReference type="EMBL" id="PVY60081.1"/>
    </source>
</evidence>
<dbReference type="OrthoDB" id="2088191at2"/>
<evidence type="ECO:0000313" key="4">
    <source>
        <dbReference type="Proteomes" id="UP000064844"/>
    </source>
</evidence>
<accession>A0A0S2VZC3</accession>
<evidence type="ECO:0000313" key="2">
    <source>
        <dbReference type="EMBL" id="ALP92428.1"/>
    </source>
</evidence>
<dbReference type="RefSeq" id="WP_033117645.1">
    <property type="nucleotide sequence ID" value="NZ_CAMREZ010000004.1"/>
</dbReference>
<reference evidence="2 4" key="1">
    <citation type="journal article" date="2015" name="Nat. Commun.">
        <title>Production of butyrate from lysine and the Amadori product fructoselysine by a human gut commensal.</title>
        <authorList>
            <person name="Bui T.P."/>
            <person name="Ritari J."/>
            <person name="Boeren S."/>
            <person name="de Waard P."/>
            <person name="Plugge C.M."/>
            <person name="de Vos W.M."/>
        </authorList>
    </citation>
    <scope>NUCLEOTIDE SEQUENCE [LARGE SCALE GENOMIC DNA]</scope>
    <source>
        <strain evidence="2 4">AF211</strain>
    </source>
</reference>
<keyword evidence="1" id="KW-0812">Transmembrane</keyword>
<dbReference type="GeneID" id="93227676"/>
<evidence type="ECO:0000313" key="5">
    <source>
        <dbReference type="Proteomes" id="UP000245778"/>
    </source>
</evidence>